<feature type="transmembrane region" description="Helical" evidence="9">
    <location>
        <begin position="161"/>
        <end position="179"/>
    </location>
</feature>
<feature type="compositionally biased region" description="Basic residues" evidence="8">
    <location>
        <begin position="576"/>
        <end position="586"/>
    </location>
</feature>
<evidence type="ECO:0000256" key="9">
    <source>
        <dbReference type="SAM" id="Phobius"/>
    </source>
</evidence>
<gene>
    <name evidence="11" type="ORF">IT882_09530</name>
</gene>
<keyword evidence="3" id="KW-0328">Glycosyltransferase</keyword>
<dbReference type="RefSeq" id="WP_195691682.1">
    <property type="nucleotide sequence ID" value="NZ_CP064760.1"/>
</dbReference>
<feature type="region of interest" description="Disordered" evidence="8">
    <location>
        <begin position="598"/>
        <end position="665"/>
    </location>
</feature>
<dbReference type="EMBL" id="CP064760">
    <property type="protein sequence ID" value="QPE03580.1"/>
    <property type="molecule type" value="Genomic_DNA"/>
</dbReference>
<dbReference type="InterPro" id="IPR038731">
    <property type="entry name" value="RgtA/B/C-like"/>
</dbReference>
<dbReference type="InterPro" id="IPR050297">
    <property type="entry name" value="LipidA_mod_glycosyltrf_83"/>
</dbReference>
<evidence type="ECO:0000256" key="7">
    <source>
        <dbReference type="ARBA" id="ARBA00023136"/>
    </source>
</evidence>
<protein>
    <submittedName>
        <fullName evidence="11">Glycosyltransferase family 39 protein</fullName>
    </submittedName>
</protein>
<keyword evidence="4 11" id="KW-0808">Transferase</keyword>
<feature type="transmembrane region" description="Helical" evidence="9">
    <location>
        <begin position="413"/>
        <end position="431"/>
    </location>
</feature>
<name>A0A7S8MW54_9MICO</name>
<feature type="transmembrane region" description="Helical" evidence="9">
    <location>
        <begin position="191"/>
        <end position="217"/>
    </location>
</feature>
<feature type="transmembrane region" description="Helical" evidence="9">
    <location>
        <begin position="114"/>
        <end position="132"/>
    </location>
</feature>
<dbReference type="PANTHER" id="PTHR33908">
    <property type="entry name" value="MANNOSYLTRANSFERASE YKCB-RELATED"/>
    <property type="match status" value="1"/>
</dbReference>
<sequence length="682" mass="73118">MLTDARPLPPASAPFPAPSLEGRKPSPWGFRFGLAALALATALLTVWAIDSASESDYYAAIAVSMSQSPANFFFGAFDPAGTVTLDKIPGAFWIPALFVAVFGYATWTVVLPNALAAVVTVVIVAVTGRRLVSPTAGLVAGAVAATTPILIAVSRSNQPETFFVLSLALVAWAATRALTQRSLGWLITSGLFIALAFQMYMLVAWAVWPALALAYLVTAQPVVRRLWHIAVAGTMSVAASLSWIVIVSLIPADARPYIGSTLSNNPWEMVFGYNGLGRFSATANSSDYLSFSPPFSGDPSAVRLFTEQLAGQIAWLLPAAVLAAVVLWMLRFSRPVTVLLGAWLVVFAAMFSAVDGMHQFYTAALAIPVALLVGLAFGVARRHGILWPQVSLIAVAAVTAVLISLWYPGYSPVISLIQAAVGAAAILLLFAERTRPGAGQRWIPRWTTALLATIALVLTPAVWSAVTVANPSNINPVAGGVSDTGGGPGVRAADSGARQGRPAGSAGRPVRTPQDRDRATPRTGGRTRRGPGRCGARSTRQHRTGRGSCRRRRCGIQRVRCLAPREPGRRRLPDRHVRRAKRGRHHPRDRWWIGAAHRRFQRQRPGTDPGGLRSARGRRQPALRPGHRNGRSRGEHSVGRHIDDLGADPRVGRRHLPDGDGCPGRRRIRLRTLSAASDGCRD</sequence>
<feature type="region of interest" description="Disordered" evidence="8">
    <location>
        <begin position="474"/>
        <end position="551"/>
    </location>
</feature>
<evidence type="ECO:0000256" key="2">
    <source>
        <dbReference type="ARBA" id="ARBA00022475"/>
    </source>
</evidence>
<dbReference type="GO" id="GO:0005886">
    <property type="term" value="C:plasma membrane"/>
    <property type="evidence" value="ECO:0007669"/>
    <property type="project" value="UniProtKB-SubCell"/>
</dbReference>
<feature type="compositionally biased region" description="Basic and acidic residues" evidence="8">
    <location>
        <begin position="632"/>
        <end position="644"/>
    </location>
</feature>
<dbReference type="GO" id="GO:0016763">
    <property type="term" value="F:pentosyltransferase activity"/>
    <property type="evidence" value="ECO:0007669"/>
    <property type="project" value="TreeGrafter"/>
</dbReference>
<feature type="compositionally biased region" description="Basic residues" evidence="8">
    <location>
        <begin position="615"/>
        <end position="631"/>
    </location>
</feature>
<feature type="transmembrane region" description="Helical" evidence="9">
    <location>
        <begin position="229"/>
        <end position="250"/>
    </location>
</feature>
<dbReference type="KEGG" id="msf:IT882_09530"/>
<keyword evidence="12" id="KW-1185">Reference proteome</keyword>
<keyword evidence="5 9" id="KW-0812">Transmembrane</keyword>
<proteinExistence type="predicted"/>
<dbReference type="Pfam" id="PF13231">
    <property type="entry name" value="PMT_2"/>
    <property type="match status" value="1"/>
</dbReference>
<dbReference type="GO" id="GO:0010041">
    <property type="term" value="P:response to iron(III) ion"/>
    <property type="evidence" value="ECO:0007669"/>
    <property type="project" value="TreeGrafter"/>
</dbReference>
<evidence type="ECO:0000256" key="6">
    <source>
        <dbReference type="ARBA" id="ARBA00022989"/>
    </source>
</evidence>
<dbReference type="PANTHER" id="PTHR33908:SF3">
    <property type="entry name" value="UNDECAPRENYL PHOSPHATE-ALPHA-4-AMINO-4-DEOXY-L-ARABINOSE ARABINOSYL TRANSFERASE"/>
    <property type="match status" value="1"/>
</dbReference>
<keyword evidence="2" id="KW-1003">Cell membrane</keyword>
<accession>A0A7S8MW54</accession>
<reference evidence="11 12" key="1">
    <citation type="submission" date="2020-11" db="EMBL/GenBank/DDBJ databases">
        <title>Amino acid is mineralized and recycled by bacteria in oceanic microbiome.</title>
        <authorList>
            <person name="Zheng L.Y."/>
        </authorList>
    </citation>
    <scope>NUCLEOTIDE SEQUENCE [LARGE SCALE GENOMIC DNA]</scope>
    <source>
        <strain evidence="11 12">A32-1</strain>
    </source>
</reference>
<feature type="transmembrane region" description="Helical" evidence="9">
    <location>
        <begin position="88"/>
        <end position="107"/>
    </location>
</feature>
<feature type="transmembrane region" description="Helical" evidence="9">
    <location>
        <begin position="28"/>
        <end position="49"/>
    </location>
</feature>
<dbReference type="AlphaFoldDB" id="A0A7S8MW54"/>
<evidence type="ECO:0000256" key="4">
    <source>
        <dbReference type="ARBA" id="ARBA00022679"/>
    </source>
</evidence>
<feature type="region of interest" description="Disordered" evidence="8">
    <location>
        <begin position="1"/>
        <end position="20"/>
    </location>
</feature>
<feature type="transmembrane region" description="Helical" evidence="9">
    <location>
        <begin position="336"/>
        <end position="354"/>
    </location>
</feature>
<feature type="transmembrane region" description="Helical" evidence="9">
    <location>
        <begin position="138"/>
        <end position="154"/>
    </location>
</feature>
<evidence type="ECO:0000313" key="12">
    <source>
        <dbReference type="Proteomes" id="UP000594480"/>
    </source>
</evidence>
<organism evidence="11 12">
    <name type="scientific">Microbacterium schleiferi</name>
    <dbReference type="NCBI Taxonomy" id="69362"/>
    <lineage>
        <taxon>Bacteria</taxon>
        <taxon>Bacillati</taxon>
        <taxon>Actinomycetota</taxon>
        <taxon>Actinomycetes</taxon>
        <taxon>Micrococcales</taxon>
        <taxon>Microbacteriaceae</taxon>
        <taxon>Microbacterium</taxon>
    </lineage>
</organism>
<feature type="transmembrane region" description="Helical" evidence="9">
    <location>
        <begin position="386"/>
        <end position="407"/>
    </location>
</feature>
<feature type="transmembrane region" description="Helical" evidence="9">
    <location>
        <begin position="360"/>
        <end position="379"/>
    </location>
</feature>
<keyword evidence="7 9" id="KW-0472">Membrane</keyword>
<dbReference type="Proteomes" id="UP000594480">
    <property type="component" value="Chromosome"/>
</dbReference>
<feature type="compositionally biased region" description="Basic residues" evidence="8">
    <location>
        <begin position="539"/>
        <end position="551"/>
    </location>
</feature>
<feature type="transmembrane region" description="Helical" evidence="9">
    <location>
        <begin position="443"/>
        <end position="466"/>
    </location>
</feature>
<evidence type="ECO:0000259" key="10">
    <source>
        <dbReference type="Pfam" id="PF13231"/>
    </source>
</evidence>
<keyword evidence="6 9" id="KW-1133">Transmembrane helix</keyword>
<evidence type="ECO:0000256" key="5">
    <source>
        <dbReference type="ARBA" id="ARBA00022692"/>
    </source>
</evidence>
<feature type="transmembrane region" description="Helical" evidence="9">
    <location>
        <begin position="309"/>
        <end position="329"/>
    </location>
</feature>
<dbReference type="GO" id="GO:0009103">
    <property type="term" value="P:lipopolysaccharide biosynthetic process"/>
    <property type="evidence" value="ECO:0007669"/>
    <property type="project" value="UniProtKB-ARBA"/>
</dbReference>
<comment type="subcellular location">
    <subcellularLocation>
        <location evidence="1">Cell membrane</location>
        <topology evidence="1">Multi-pass membrane protein</topology>
    </subcellularLocation>
</comment>
<feature type="region of interest" description="Disordered" evidence="8">
    <location>
        <begin position="567"/>
        <end position="586"/>
    </location>
</feature>
<feature type="domain" description="Glycosyltransferase RgtA/B/C/D-like" evidence="10">
    <location>
        <begin position="87"/>
        <end position="243"/>
    </location>
</feature>
<evidence type="ECO:0000256" key="3">
    <source>
        <dbReference type="ARBA" id="ARBA00022676"/>
    </source>
</evidence>
<evidence type="ECO:0000313" key="11">
    <source>
        <dbReference type="EMBL" id="QPE03580.1"/>
    </source>
</evidence>
<evidence type="ECO:0000256" key="1">
    <source>
        <dbReference type="ARBA" id="ARBA00004651"/>
    </source>
</evidence>
<evidence type="ECO:0000256" key="8">
    <source>
        <dbReference type="SAM" id="MobiDB-lite"/>
    </source>
</evidence>
<feature type="compositionally biased region" description="Pro residues" evidence="8">
    <location>
        <begin position="7"/>
        <end position="17"/>
    </location>
</feature>